<protein>
    <submittedName>
        <fullName evidence="1">Uncharacterized protein</fullName>
    </submittedName>
</protein>
<name>A0A1X7VY20_AMPQE</name>
<dbReference type="AlphaFoldDB" id="A0A1X7VY20"/>
<organism evidence="1">
    <name type="scientific">Amphimedon queenslandica</name>
    <name type="common">Sponge</name>
    <dbReference type="NCBI Taxonomy" id="400682"/>
    <lineage>
        <taxon>Eukaryota</taxon>
        <taxon>Metazoa</taxon>
        <taxon>Porifera</taxon>
        <taxon>Demospongiae</taxon>
        <taxon>Heteroscleromorpha</taxon>
        <taxon>Haplosclerida</taxon>
        <taxon>Niphatidae</taxon>
        <taxon>Amphimedon</taxon>
    </lineage>
</organism>
<proteinExistence type="predicted"/>
<accession>A0A1X7VY20</accession>
<dbReference type="EnsemblMetazoa" id="Aqu2.1.44334_001">
    <property type="protein sequence ID" value="Aqu2.1.44334_001"/>
    <property type="gene ID" value="Aqu2.1.44334"/>
</dbReference>
<evidence type="ECO:0000313" key="1">
    <source>
        <dbReference type="EnsemblMetazoa" id="Aqu2.1.44334_001"/>
    </source>
</evidence>
<dbReference type="InParanoid" id="A0A1X7VY20"/>
<reference evidence="1" key="1">
    <citation type="submission" date="2017-05" db="UniProtKB">
        <authorList>
            <consortium name="EnsemblMetazoa"/>
        </authorList>
    </citation>
    <scope>IDENTIFICATION</scope>
</reference>
<sequence length="54" mass="6273">MRDGFMNHMNIAITSRERFKSARTISKETRCSKMMSHCQFSFINSHVLLSSCES</sequence>